<dbReference type="HAMAP" id="MF_01139">
    <property type="entry name" value="ISPT"/>
    <property type="match status" value="1"/>
</dbReference>
<name>A0A9P5MXG6_9AGAM</name>
<dbReference type="EMBL" id="WHVB01000007">
    <property type="protein sequence ID" value="KAF8480992.1"/>
    <property type="molecule type" value="Genomic_DNA"/>
</dbReference>
<dbReference type="InterPro" id="IPR001441">
    <property type="entry name" value="UPP_synth-like"/>
</dbReference>
<comment type="similarity">
    <text evidence="1 4">Belongs to the UPP synthase family.</text>
</comment>
<dbReference type="PANTHER" id="PTHR10291">
    <property type="entry name" value="DEHYDRODOLICHYL DIPHOSPHATE SYNTHASE FAMILY MEMBER"/>
    <property type="match status" value="1"/>
</dbReference>
<dbReference type="NCBIfam" id="TIGR00055">
    <property type="entry name" value="uppS"/>
    <property type="match status" value="1"/>
</dbReference>
<dbReference type="InterPro" id="IPR018520">
    <property type="entry name" value="UPP_synth-like_CS"/>
</dbReference>
<comment type="caution">
    <text evidence="5">The sequence shown here is derived from an EMBL/GenBank/DDBJ whole genome shotgun (WGS) entry which is preliminary data.</text>
</comment>
<dbReference type="EC" id="2.5.1.-" evidence="4"/>
<keyword evidence="6" id="KW-1185">Reference proteome</keyword>
<evidence type="ECO:0000313" key="5">
    <source>
        <dbReference type="EMBL" id="KAF8480992.1"/>
    </source>
</evidence>
<accession>A0A9P5MXG6</accession>
<dbReference type="GO" id="GO:0045547">
    <property type="term" value="F:ditrans,polycis-polyprenyl diphosphate synthase [(2E,6E)-farnesyl diphosphate specific] activity"/>
    <property type="evidence" value="ECO:0007669"/>
    <property type="project" value="TreeGrafter"/>
</dbReference>
<protein>
    <recommendedName>
        <fullName evidence="4">Alkyl transferase</fullName>
        <ecNumber evidence="4">2.5.1.-</ecNumber>
    </recommendedName>
</protein>
<reference evidence="5" key="1">
    <citation type="submission" date="2019-10" db="EMBL/GenBank/DDBJ databases">
        <authorList>
            <consortium name="DOE Joint Genome Institute"/>
            <person name="Kuo A."/>
            <person name="Miyauchi S."/>
            <person name="Kiss E."/>
            <person name="Drula E."/>
            <person name="Kohler A."/>
            <person name="Sanchez-Garcia M."/>
            <person name="Andreopoulos B."/>
            <person name="Barry K.W."/>
            <person name="Bonito G."/>
            <person name="Buee M."/>
            <person name="Carver A."/>
            <person name="Chen C."/>
            <person name="Cichocki N."/>
            <person name="Clum A."/>
            <person name="Culley D."/>
            <person name="Crous P.W."/>
            <person name="Fauchery L."/>
            <person name="Girlanda M."/>
            <person name="Hayes R."/>
            <person name="Keri Z."/>
            <person name="LaButti K."/>
            <person name="Lipzen A."/>
            <person name="Lombard V."/>
            <person name="Magnuson J."/>
            <person name="Maillard F."/>
            <person name="Morin E."/>
            <person name="Murat C."/>
            <person name="Nolan M."/>
            <person name="Ohm R."/>
            <person name="Pangilinan J."/>
            <person name="Pereira M."/>
            <person name="Perotto S."/>
            <person name="Peter M."/>
            <person name="Riley R."/>
            <person name="Sitrit Y."/>
            <person name="Stielow B."/>
            <person name="Szollosi G."/>
            <person name="Zifcakova L."/>
            <person name="Stursova M."/>
            <person name="Spatafora J.W."/>
            <person name="Tedersoo L."/>
            <person name="Vaario L.-M."/>
            <person name="Yamada A."/>
            <person name="Yan M."/>
            <person name="Wang P."/>
            <person name="Xu J."/>
            <person name="Bruns T."/>
            <person name="Baldrian P."/>
            <person name="Vilgalys R."/>
            <person name="Henrissat B."/>
            <person name="Grigoriev I.V."/>
            <person name="Hibbett D."/>
            <person name="Nagy L.G."/>
            <person name="Martin F.M."/>
        </authorList>
    </citation>
    <scope>NUCLEOTIDE SEQUENCE</scope>
    <source>
        <strain evidence="5">Prilba</strain>
    </source>
</reference>
<keyword evidence="3" id="KW-0460">Magnesium</keyword>
<dbReference type="Proteomes" id="UP000759537">
    <property type="component" value="Unassembled WGS sequence"/>
</dbReference>
<dbReference type="FunFam" id="3.40.1180.10:FF:000005">
    <property type="entry name" value="Alkyl transferase"/>
    <property type="match status" value="1"/>
</dbReference>
<evidence type="ECO:0000256" key="1">
    <source>
        <dbReference type="ARBA" id="ARBA00005432"/>
    </source>
</evidence>
<feature type="non-terminal residue" evidence="5">
    <location>
        <position position="261"/>
    </location>
</feature>
<dbReference type="AlphaFoldDB" id="A0A9P5MXG6"/>
<organism evidence="5 6">
    <name type="scientific">Russula ochroleuca</name>
    <dbReference type="NCBI Taxonomy" id="152965"/>
    <lineage>
        <taxon>Eukaryota</taxon>
        <taxon>Fungi</taxon>
        <taxon>Dikarya</taxon>
        <taxon>Basidiomycota</taxon>
        <taxon>Agaricomycotina</taxon>
        <taxon>Agaricomycetes</taxon>
        <taxon>Russulales</taxon>
        <taxon>Russulaceae</taxon>
        <taxon>Russula</taxon>
    </lineage>
</organism>
<dbReference type="GO" id="GO:1904423">
    <property type="term" value="C:dehydrodolichyl diphosphate synthase complex"/>
    <property type="evidence" value="ECO:0007669"/>
    <property type="project" value="TreeGrafter"/>
</dbReference>
<dbReference type="GO" id="GO:0005811">
    <property type="term" value="C:lipid droplet"/>
    <property type="evidence" value="ECO:0007669"/>
    <property type="project" value="TreeGrafter"/>
</dbReference>
<evidence type="ECO:0000256" key="2">
    <source>
        <dbReference type="ARBA" id="ARBA00022679"/>
    </source>
</evidence>
<dbReference type="PANTHER" id="PTHR10291:SF43">
    <property type="entry name" value="DEHYDRODOLICHYL DIPHOSPHATE SYNTHASE COMPLEX SUBUNIT DHDDS"/>
    <property type="match status" value="1"/>
</dbReference>
<sequence length="261" mass="29766">MSLLQYALWLRDNAIDHIRRVLFGVLKAGPIPQHVAFIMDGNRRYARDKGVKVIQGHVDGFVALRRILEICSSLDIKVVSVYAFAIDNFRRPQEEVDGLMNLAEKALLELCSYEGVLAKHGVRLNTVGRTQLFPLAVQAALAKAKELTKDNNRAVLNICMPYSSRDEITMAVEETVRDALAEERTEPIIEKDIEDRLWTAKVKCPPLDILIRTSGATRLSDYLLWQCAENTQIHFIDTYWPDIGLFDLLPIILDYQRKVWS</sequence>
<dbReference type="Pfam" id="PF01255">
    <property type="entry name" value="Prenyltransf"/>
    <property type="match status" value="1"/>
</dbReference>
<gene>
    <name evidence="5" type="ORF">DFH94DRAFT_649172</name>
</gene>
<evidence type="ECO:0000256" key="3">
    <source>
        <dbReference type="ARBA" id="ARBA00022842"/>
    </source>
</evidence>
<dbReference type="GO" id="GO:0016094">
    <property type="term" value="P:polyprenol biosynthetic process"/>
    <property type="evidence" value="ECO:0007669"/>
    <property type="project" value="TreeGrafter"/>
</dbReference>
<evidence type="ECO:0000313" key="6">
    <source>
        <dbReference type="Proteomes" id="UP000759537"/>
    </source>
</evidence>
<dbReference type="OrthoDB" id="4173905at2759"/>
<dbReference type="PROSITE" id="PS01066">
    <property type="entry name" value="UPP_SYNTHASE"/>
    <property type="match status" value="1"/>
</dbReference>
<dbReference type="InterPro" id="IPR036424">
    <property type="entry name" value="UPP_synth-like_sf"/>
</dbReference>
<dbReference type="Gene3D" id="3.40.1180.10">
    <property type="entry name" value="Decaprenyl diphosphate synthase-like"/>
    <property type="match status" value="1"/>
</dbReference>
<reference evidence="5" key="2">
    <citation type="journal article" date="2020" name="Nat. Commun.">
        <title>Large-scale genome sequencing of mycorrhizal fungi provides insights into the early evolution of symbiotic traits.</title>
        <authorList>
            <person name="Miyauchi S."/>
            <person name="Kiss E."/>
            <person name="Kuo A."/>
            <person name="Drula E."/>
            <person name="Kohler A."/>
            <person name="Sanchez-Garcia M."/>
            <person name="Morin E."/>
            <person name="Andreopoulos B."/>
            <person name="Barry K.W."/>
            <person name="Bonito G."/>
            <person name="Buee M."/>
            <person name="Carver A."/>
            <person name="Chen C."/>
            <person name="Cichocki N."/>
            <person name="Clum A."/>
            <person name="Culley D."/>
            <person name="Crous P.W."/>
            <person name="Fauchery L."/>
            <person name="Girlanda M."/>
            <person name="Hayes R.D."/>
            <person name="Keri Z."/>
            <person name="LaButti K."/>
            <person name="Lipzen A."/>
            <person name="Lombard V."/>
            <person name="Magnuson J."/>
            <person name="Maillard F."/>
            <person name="Murat C."/>
            <person name="Nolan M."/>
            <person name="Ohm R.A."/>
            <person name="Pangilinan J."/>
            <person name="Pereira M.F."/>
            <person name="Perotto S."/>
            <person name="Peter M."/>
            <person name="Pfister S."/>
            <person name="Riley R."/>
            <person name="Sitrit Y."/>
            <person name="Stielow J.B."/>
            <person name="Szollosi G."/>
            <person name="Zifcakova L."/>
            <person name="Stursova M."/>
            <person name="Spatafora J.W."/>
            <person name="Tedersoo L."/>
            <person name="Vaario L.M."/>
            <person name="Yamada A."/>
            <person name="Yan M."/>
            <person name="Wang P."/>
            <person name="Xu J."/>
            <person name="Bruns T."/>
            <person name="Baldrian P."/>
            <person name="Vilgalys R."/>
            <person name="Dunand C."/>
            <person name="Henrissat B."/>
            <person name="Grigoriev I.V."/>
            <person name="Hibbett D."/>
            <person name="Nagy L.G."/>
            <person name="Martin F.M."/>
        </authorList>
    </citation>
    <scope>NUCLEOTIDE SEQUENCE</scope>
    <source>
        <strain evidence="5">Prilba</strain>
    </source>
</reference>
<evidence type="ECO:0000256" key="4">
    <source>
        <dbReference type="RuleBase" id="RU363018"/>
    </source>
</evidence>
<dbReference type="GO" id="GO:0016020">
    <property type="term" value="C:membrane"/>
    <property type="evidence" value="ECO:0007669"/>
    <property type="project" value="TreeGrafter"/>
</dbReference>
<dbReference type="CDD" id="cd00475">
    <property type="entry name" value="Cis_IPPS"/>
    <property type="match status" value="1"/>
</dbReference>
<proteinExistence type="inferred from homology"/>
<dbReference type="GO" id="GO:0005783">
    <property type="term" value="C:endoplasmic reticulum"/>
    <property type="evidence" value="ECO:0007669"/>
    <property type="project" value="TreeGrafter"/>
</dbReference>
<keyword evidence="2 4" id="KW-0808">Transferase</keyword>
<dbReference type="SUPFAM" id="SSF64005">
    <property type="entry name" value="Undecaprenyl diphosphate synthase"/>
    <property type="match status" value="1"/>
</dbReference>